<dbReference type="Proteomes" id="UP000255139">
    <property type="component" value="Unassembled WGS sequence"/>
</dbReference>
<dbReference type="EMBL" id="JRPD02000015">
    <property type="protein sequence ID" value="TLD99773.1"/>
    <property type="molecule type" value="Genomic_DNA"/>
</dbReference>
<feature type="transmembrane region" description="Helical" evidence="1">
    <location>
        <begin position="17"/>
        <end position="36"/>
    </location>
</feature>
<keyword evidence="5" id="KW-1185">Reference proteome</keyword>
<name>A0A099TWQ3_9HELI</name>
<accession>A0A099TWQ3</accession>
<keyword evidence="1" id="KW-1133">Transmembrane helix</keyword>
<sequence>MQHFIGFSNIYVIGSKFFSVICSISMLFFSLFYFAFGSGAKELAESFVTSLLENPKDYFCDGNRSKATCNAKIIKLDKNIKLRNVILDVVVNNKNSSWSFKGDIDISDAGLEPIKKVFLPNKFDCNHKYNLKNIILSSDDKCNISSSTYDLTLHSLADTQSDVFRSKNIDDAIQDSVAMFEGIDQNQDLEAVLSKFKFNHKQLVINLKGSQLGDSVFKAMKANDSSLTKEVYDSTIALGVAMIPSYLSQLPNITPATSSSLSKVAGSIADIITSRKESAKITLKRKSNTPVSLSLLIDFIDNLDSDRGDAFLFINDYDITSISE</sequence>
<reference evidence="3 4" key="1">
    <citation type="journal article" date="2014" name="Genome Announc.">
        <title>Draft genome sequences of eight enterohepatic helicobacter species isolated from both laboratory and wild rodents.</title>
        <authorList>
            <person name="Sheh A."/>
            <person name="Shen Z."/>
            <person name="Fox J.G."/>
        </authorList>
    </citation>
    <scope>NUCLEOTIDE SEQUENCE [LARGE SCALE GENOMIC DNA]</scope>
    <source>
        <strain evidence="3 4">ST1</strain>
    </source>
</reference>
<gene>
    <name evidence="3" type="ORF">LS73_006800</name>
    <name evidence="2" type="ORF">NCTC12714_01804</name>
</gene>
<organism evidence="2 5">
    <name type="scientific">Helicobacter muridarum</name>
    <dbReference type="NCBI Taxonomy" id="216"/>
    <lineage>
        <taxon>Bacteria</taxon>
        <taxon>Pseudomonadati</taxon>
        <taxon>Campylobacterota</taxon>
        <taxon>Epsilonproteobacteria</taxon>
        <taxon>Campylobacterales</taxon>
        <taxon>Helicobacteraceae</taxon>
        <taxon>Helicobacter</taxon>
    </lineage>
</organism>
<dbReference type="Proteomes" id="UP000029922">
    <property type="component" value="Unassembled WGS sequence"/>
</dbReference>
<evidence type="ECO:0000313" key="5">
    <source>
        <dbReference type="Proteomes" id="UP000255139"/>
    </source>
</evidence>
<dbReference type="EMBL" id="UGJE01000002">
    <property type="protein sequence ID" value="STQ86993.1"/>
    <property type="molecule type" value="Genomic_DNA"/>
</dbReference>
<dbReference type="STRING" id="216.LS73_07235"/>
<evidence type="ECO:0000313" key="3">
    <source>
        <dbReference type="EMBL" id="TLD99773.1"/>
    </source>
</evidence>
<dbReference type="RefSeq" id="WP_034558584.1">
    <property type="nucleotide sequence ID" value="NZ_FZML01000009.1"/>
</dbReference>
<evidence type="ECO:0000256" key="1">
    <source>
        <dbReference type="SAM" id="Phobius"/>
    </source>
</evidence>
<evidence type="ECO:0000313" key="2">
    <source>
        <dbReference type="EMBL" id="STQ86993.1"/>
    </source>
</evidence>
<dbReference type="AlphaFoldDB" id="A0A099TWQ3"/>
<proteinExistence type="predicted"/>
<evidence type="ECO:0000313" key="4">
    <source>
        <dbReference type="Proteomes" id="UP000029922"/>
    </source>
</evidence>
<reference evidence="2 5" key="2">
    <citation type="submission" date="2018-06" db="EMBL/GenBank/DDBJ databases">
        <authorList>
            <consortium name="Pathogen Informatics"/>
            <person name="Doyle S."/>
        </authorList>
    </citation>
    <scope>NUCLEOTIDE SEQUENCE [LARGE SCALE GENOMIC DNA]</scope>
    <source>
        <strain evidence="2 5">NCTC12714</strain>
    </source>
</reference>
<protein>
    <submittedName>
        <fullName evidence="2">Uncharacterized protein</fullName>
    </submittedName>
</protein>
<keyword evidence="1" id="KW-0812">Transmembrane</keyword>
<keyword evidence="1" id="KW-0472">Membrane</keyword>
<dbReference type="OrthoDB" id="9981380at2"/>